<dbReference type="AlphaFoldDB" id="A0A9W6IWS8"/>
<reference evidence="7 8" key="2">
    <citation type="submission" date="2021-01" db="EMBL/GenBank/DDBJ databases">
        <title>Genomic Encyclopedia of Type Strains, Phase IV (KMG-IV): sequencing the most valuable type-strain genomes for metagenomic binning, comparative biology and taxonomic classification.</title>
        <authorList>
            <person name="Goeker M."/>
        </authorList>
    </citation>
    <scope>NUCLEOTIDE SEQUENCE [LARGE SCALE GENOMIC DNA]</scope>
    <source>
        <strain evidence="7 8">DSM 6130</strain>
    </source>
</reference>
<reference evidence="6" key="1">
    <citation type="journal article" date="2014" name="Int. J. Syst. Evol. Microbiol.">
        <title>Complete genome sequence of Corynebacterium casei LMG S-19264T (=DSM 44701T), isolated from a smear-ripened cheese.</title>
        <authorList>
            <consortium name="US DOE Joint Genome Institute (JGI-PGF)"/>
            <person name="Walter F."/>
            <person name="Albersmeier A."/>
            <person name="Kalinowski J."/>
            <person name="Ruckert C."/>
        </authorList>
    </citation>
    <scope>NUCLEOTIDE SEQUENCE</scope>
    <source>
        <strain evidence="6">VKM B-1606</strain>
    </source>
</reference>
<dbReference type="Proteomes" id="UP001143400">
    <property type="component" value="Unassembled WGS sequence"/>
</dbReference>
<dbReference type="GO" id="GO:0003700">
    <property type="term" value="F:DNA-binding transcription factor activity"/>
    <property type="evidence" value="ECO:0007669"/>
    <property type="project" value="InterPro"/>
</dbReference>
<dbReference type="Gene3D" id="1.10.10.10">
    <property type="entry name" value="Winged helix-like DNA-binding domain superfamily/Winged helix DNA-binding domain"/>
    <property type="match status" value="1"/>
</dbReference>
<organism evidence="6 9">
    <name type="scientific">Methylopila capsulata</name>
    <dbReference type="NCBI Taxonomy" id="61654"/>
    <lineage>
        <taxon>Bacteria</taxon>
        <taxon>Pseudomonadati</taxon>
        <taxon>Pseudomonadota</taxon>
        <taxon>Alphaproteobacteria</taxon>
        <taxon>Hyphomicrobiales</taxon>
        <taxon>Methylopilaceae</taxon>
        <taxon>Methylopila</taxon>
    </lineage>
</organism>
<comment type="similarity">
    <text evidence="1">Belongs to the LysR transcriptional regulatory family.</text>
</comment>
<evidence type="ECO:0000256" key="4">
    <source>
        <dbReference type="ARBA" id="ARBA00023163"/>
    </source>
</evidence>
<dbReference type="EMBL" id="JAFBCY010000003">
    <property type="protein sequence ID" value="MBM7852386.1"/>
    <property type="molecule type" value="Genomic_DNA"/>
</dbReference>
<dbReference type="FunFam" id="1.10.10.10:FF:000001">
    <property type="entry name" value="LysR family transcriptional regulator"/>
    <property type="match status" value="1"/>
</dbReference>
<reference evidence="6" key="3">
    <citation type="submission" date="2023-01" db="EMBL/GenBank/DDBJ databases">
        <authorList>
            <person name="Sun Q."/>
            <person name="Evtushenko L."/>
        </authorList>
    </citation>
    <scope>NUCLEOTIDE SEQUENCE</scope>
    <source>
        <strain evidence="6">VKM B-1606</strain>
    </source>
</reference>
<dbReference type="EMBL" id="BSFF01000003">
    <property type="protein sequence ID" value="GLK56595.1"/>
    <property type="molecule type" value="Genomic_DNA"/>
</dbReference>
<dbReference type="InterPro" id="IPR036388">
    <property type="entry name" value="WH-like_DNA-bd_sf"/>
</dbReference>
<evidence type="ECO:0000313" key="9">
    <source>
        <dbReference type="Proteomes" id="UP001143400"/>
    </source>
</evidence>
<dbReference type="InterPro" id="IPR000847">
    <property type="entry name" value="LysR_HTH_N"/>
</dbReference>
<sequence length="303" mass="33160">MLARPNLGHLSIFAAVARLGSFRLAAVEHAVSVSAVSHAIRALEERLGVTLLNRTTRSVSLTDAGARLLERVQPALALLGGAVEEMNDFHASPTGMLRINTSRAAAHLVLAPLVTRFLDQHSGVHVEIVDEDSLGDVVAAGFDAGVRFMSSIPQDMVGVRISSPKRWAAVAAPGYFASRSRPETPLDLLPHDCVRFRFPNGRLFHWEFEKAGERFDIDVKGRLTLGDQSLMIKAALDGAGIAFIFDEFVEEHLATGRLERVLADWCHAFPGFMLYYPRQRATSSALRAFVDMAAWRDRGSSAD</sequence>
<dbReference type="PANTHER" id="PTHR30537:SF1">
    <property type="entry name" value="HTH-TYPE TRANSCRIPTIONAL REGULATOR PGRR"/>
    <property type="match status" value="1"/>
</dbReference>
<dbReference type="SUPFAM" id="SSF53850">
    <property type="entry name" value="Periplasmic binding protein-like II"/>
    <property type="match status" value="1"/>
</dbReference>
<dbReference type="Pfam" id="PF03466">
    <property type="entry name" value="LysR_substrate"/>
    <property type="match status" value="1"/>
</dbReference>
<evidence type="ECO:0000256" key="2">
    <source>
        <dbReference type="ARBA" id="ARBA00023015"/>
    </source>
</evidence>
<dbReference type="CDD" id="cd08474">
    <property type="entry name" value="PBP2_CrgA_like_5"/>
    <property type="match status" value="1"/>
</dbReference>
<dbReference type="RefSeq" id="WP_204950780.1">
    <property type="nucleotide sequence ID" value="NZ_BSFF01000003.1"/>
</dbReference>
<protein>
    <submittedName>
        <fullName evidence="7">DNA-binding transcriptional LysR family regulator</fullName>
    </submittedName>
    <submittedName>
        <fullName evidence="6">LysR family transcriptional regulator</fullName>
    </submittedName>
</protein>
<evidence type="ECO:0000313" key="8">
    <source>
        <dbReference type="Proteomes" id="UP000758856"/>
    </source>
</evidence>
<dbReference type="GO" id="GO:0006351">
    <property type="term" value="P:DNA-templated transcription"/>
    <property type="evidence" value="ECO:0007669"/>
    <property type="project" value="TreeGrafter"/>
</dbReference>
<dbReference type="InterPro" id="IPR036390">
    <property type="entry name" value="WH_DNA-bd_sf"/>
</dbReference>
<name>A0A9W6IWS8_9HYPH</name>
<accession>A0A9W6IWS8</accession>
<keyword evidence="8" id="KW-1185">Reference proteome</keyword>
<dbReference type="Pfam" id="PF00126">
    <property type="entry name" value="HTH_1"/>
    <property type="match status" value="1"/>
</dbReference>
<feature type="domain" description="HTH lysR-type" evidence="5">
    <location>
        <begin position="5"/>
        <end position="62"/>
    </location>
</feature>
<proteinExistence type="inferred from homology"/>
<evidence type="ECO:0000256" key="1">
    <source>
        <dbReference type="ARBA" id="ARBA00009437"/>
    </source>
</evidence>
<evidence type="ECO:0000313" key="6">
    <source>
        <dbReference type="EMBL" id="GLK56595.1"/>
    </source>
</evidence>
<keyword evidence="3 7" id="KW-0238">DNA-binding</keyword>
<keyword evidence="4" id="KW-0804">Transcription</keyword>
<evidence type="ECO:0000313" key="7">
    <source>
        <dbReference type="EMBL" id="MBM7852386.1"/>
    </source>
</evidence>
<dbReference type="InterPro" id="IPR005119">
    <property type="entry name" value="LysR_subst-bd"/>
</dbReference>
<gene>
    <name evidence="6" type="ORF">GCM10008170_26140</name>
    <name evidence="7" type="ORF">JOD31_002628</name>
</gene>
<dbReference type="InterPro" id="IPR058163">
    <property type="entry name" value="LysR-type_TF_proteobact-type"/>
</dbReference>
<dbReference type="PANTHER" id="PTHR30537">
    <property type="entry name" value="HTH-TYPE TRANSCRIPTIONAL REGULATOR"/>
    <property type="match status" value="1"/>
</dbReference>
<evidence type="ECO:0000256" key="3">
    <source>
        <dbReference type="ARBA" id="ARBA00023125"/>
    </source>
</evidence>
<keyword evidence="2" id="KW-0805">Transcription regulation</keyword>
<dbReference type="Gene3D" id="3.40.190.290">
    <property type="match status" value="1"/>
</dbReference>
<dbReference type="Proteomes" id="UP000758856">
    <property type="component" value="Unassembled WGS sequence"/>
</dbReference>
<evidence type="ECO:0000259" key="5">
    <source>
        <dbReference type="PROSITE" id="PS50931"/>
    </source>
</evidence>
<dbReference type="GO" id="GO:0043565">
    <property type="term" value="F:sequence-specific DNA binding"/>
    <property type="evidence" value="ECO:0007669"/>
    <property type="project" value="TreeGrafter"/>
</dbReference>
<dbReference type="PROSITE" id="PS50931">
    <property type="entry name" value="HTH_LYSR"/>
    <property type="match status" value="1"/>
</dbReference>
<dbReference type="SUPFAM" id="SSF46785">
    <property type="entry name" value="Winged helix' DNA-binding domain"/>
    <property type="match status" value="1"/>
</dbReference>
<comment type="caution">
    <text evidence="6">The sequence shown here is derived from an EMBL/GenBank/DDBJ whole genome shotgun (WGS) entry which is preliminary data.</text>
</comment>